<proteinExistence type="predicted"/>
<comment type="caution">
    <text evidence="2">The sequence shown here is derived from an EMBL/GenBank/DDBJ whole genome shotgun (WGS) entry which is preliminary data.</text>
</comment>
<reference evidence="3" key="1">
    <citation type="journal article" date="2019" name="Int. J. Syst. Evol. Microbiol.">
        <title>The Global Catalogue of Microorganisms (GCM) 10K type strain sequencing project: providing services to taxonomists for standard genome sequencing and annotation.</title>
        <authorList>
            <consortium name="The Broad Institute Genomics Platform"/>
            <consortium name="The Broad Institute Genome Sequencing Center for Infectious Disease"/>
            <person name="Wu L."/>
            <person name="Ma J."/>
        </authorList>
    </citation>
    <scope>NUCLEOTIDE SEQUENCE [LARGE SCALE GENOMIC DNA]</scope>
    <source>
        <strain evidence="3">CGMCC 1.18439</strain>
    </source>
</reference>
<keyword evidence="3" id="KW-1185">Reference proteome</keyword>
<sequence length="178" mass="19206">MNRPLLAAGLTLPLLLAGCQTAPKPPKAPADHDVSGVIAGEWREGARLRVGVMGVSFPEGPISRSTLPQNVVLQPDGRWSYGLDLPTTVSVAGAYQVIVFDDANNDATYNLGEQFARNSKYLIYSLQAATFPGLTEPVRLPEMKVQRGWNLYDSRAGVGPENPSPVTKVTGYDLERTP</sequence>
<protein>
    <recommendedName>
        <fullName evidence="4">Lipoprotein</fullName>
    </recommendedName>
</protein>
<dbReference type="RefSeq" id="WP_189641745.1">
    <property type="nucleotide sequence ID" value="NZ_BNAL01000001.1"/>
</dbReference>
<dbReference type="EMBL" id="BNAL01000001">
    <property type="protein sequence ID" value="GHF93260.1"/>
    <property type="molecule type" value="Genomic_DNA"/>
</dbReference>
<evidence type="ECO:0000313" key="3">
    <source>
        <dbReference type="Proteomes" id="UP000632154"/>
    </source>
</evidence>
<dbReference type="Proteomes" id="UP000632154">
    <property type="component" value="Unassembled WGS sequence"/>
</dbReference>
<gene>
    <name evidence="2" type="ORF">GCM10017783_01490</name>
</gene>
<evidence type="ECO:0000313" key="2">
    <source>
        <dbReference type="EMBL" id="GHF93260.1"/>
    </source>
</evidence>
<name>A0ABQ3JZM1_9DEIO</name>
<organism evidence="2 3">
    <name type="scientific">Deinococcus piscis</name>
    <dbReference type="NCBI Taxonomy" id="394230"/>
    <lineage>
        <taxon>Bacteria</taxon>
        <taxon>Thermotogati</taxon>
        <taxon>Deinococcota</taxon>
        <taxon>Deinococci</taxon>
        <taxon>Deinococcales</taxon>
        <taxon>Deinococcaceae</taxon>
        <taxon>Deinococcus</taxon>
    </lineage>
</organism>
<feature type="region of interest" description="Disordered" evidence="1">
    <location>
        <begin position="156"/>
        <end position="178"/>
    </location>
</feature>
<evidence type="ECO:0000256" key="1">
    <source>
        <dbReference type="SAM" id="MobiDB-lite"/>
    </source>
</evidence>
<accession>A0ABQ3JZM1</accession>
<evidence type="ECO:0008006" key="4">
    <source>
        <dbReference type="Google" id="ProtNLM"/>
    </source>
</evidence>
<dbReference type="PROSITE" id="PS51257">
    <property type="entry name" value="PROKAR_LIPOPROTEIN"/>
    <property type="match status" value="1"/>
</dbReference>